<organism evidence="1 2">
    <name type="scientific">Leeuwenhoekiella nanhaiensis</name>
    <dbReference type="NCBI Taxonomy" id="1655491"/>
    <lineage>
        <taxon>Bacteria</taxon>
        <taxon>Pseudomonadati</taxon>
        <taxon>Bacteroidota</taxon>
        <taxon>Flavobacteriia</taxon>
        <taxon>Flavobacteriales</taxon>
        <taxon>Flavobacteriaceae</taxon>
        <taxon>Leeuwenhoekiella</taxon>
    </lineage>
</organism>
<comment type="caution">
    <text evidence="1">The sequence shown here is derived from an EMBL/GenBank/DDBJ whole genome shotgun (WGS) entry which is preliminary data.</text>
</comment>
<sequence length="185" mass="21295">MALKQKLSDSDSFLELLQKRFEAYSSHFENIKWNKIENRLLQNPETLNRLFQMEQTGGEPSLLEYDSEKDICIFCDFSAESPAERRSLCYDDEALESRKKFKPAGSAKAKAEEMGAELISEQEYLKLQSIQAVDIKTSSWINTPEEMRKLGGALFGDNRFGRVFFYHNGAESYYAGRGFRCVVRV</sequence>
<evidence type="ECO:0000313" key="1">
    <source>
        <dbReference type="EMBL" id="PHQ30211.1"/>
    </source>
</evidence>
<proteinExistence type="predicted"/>
<accession>A0A2G1VTZ7</accession>
<reference evidence="1 2" key="1">
    <citation type="submission" date="2017-08" db="EMBL/GenBank/DDBJ databases">
        <title>The whole genome shortgun sequences of strain Leeuwenhoekiella nanhaiensis G18 from the South China Sea.</title>
        <authorList>
            <person name="Liu Q."/>
        </authorList>
    </citation>
    <scope>NUCLEOTIDE SEQUENCE [LARGE SCALE GENOMIC DNA]</scope>
    <source>
        <strain evidence="1 2">G18</strain>
    </source>
</reference>
<keyword evidence="2" id="KW-1185">Reference proteome</keyword>
<protein>
    <recommendedName>
        <fullName evidence="3">DUF4256 domain-containing protein</fullName>
    </recommendedName>
</protein>
<gene>
    <name evidence="1" type="ORF">CJ305_04405</name>
</gene>
<dbReference type="OrthoDB" id="8442276at2"/>
<dbReference type="EMBL" id="NQXA01000002">
    <property type="protein sequence ID" value="PHQ30211.1"/>
    <property type="molecule type" value="Genomic_DNA"/>
</dbReference>
<dbReference type="RefSeq" id="WP_099645046.1">
    <property type="nucleotide sequence ID" value="NZ_KZ319288.1"/>
</dbReference>
<dbReference type="AlphaFoldDB" id="A0A2G1VTZ7"/>
<evidence type="ECO:0008006" key="3">
    <source>
        <dbReference type="Google" id="ProtNLM"/>
    </source>
</evidence>
<dbReference type="InterPro" id="IPR025352">
    <property type="entry name" value="DUF4256"/>
</dbReference>
<name>A0A2G1VTZ7_9FLAO</name>
<dbReference type="Proteomes" id="UP000229433">
    <property type="component" value="Unassembled WGS sequence"/>
</dbReference>
<evidence type="ECO:0000313" key="2">
    <source>
        <dbReference type="Proteomes" id="UP000229433"/>
    </source>
</evidence>
<dbReference type="Pfam" id="PF14066">
    <property type="entry name" value="DUF4256"/>
    <property type="match status" value="1"/>
</dbReference>